<comment type="similarity">
    <text evidence="2">Belongs to the NIPA family.</text>
</comment>
<accession>E5SA25</accession>
<feature type="transmembrane region" description="Helical" evidence="6">
    <location>
        <begin position="100"/>
        <end position="121"/>
    </location>
</feature>
<dbReference type="OMA" id="MGAGEVC"/>
<evidence type="ECO:0000256" key="2">
    <source>
        <dbReference type="ARBA" id="ARBA00007230"/>
    </source>
</evidence>
<keyword evidence="5 6" id="KW-0472">Membrane</keyword>
<feature type="transmembrane region" description="Helical" evidence="6">
    <location>
        <begin position="221"/>
        <end position="244"/>
    </location>
</feature>
<dbReference type="KEGG" id="tsp:Tsp_00599"/>
<feature type="transmembrane region" description="Helical" evidence="6">
    <location>
        <begin position="52"/>
        <end position="72"/>
    </location>
</feature>
<dbReference type="EMBL" id="JYDH01000026">
    <property type="protein sequence ID" value="KRY38299.1"/>
    <property type="molecule type" value="Genomic_DNA"/>
</dbReference>
<evidence type="ECO:0000256" key="6">
    <source>
        <dbReference type="SAM" id="Phobius"/>
    </source>
</evidence>
<keyword evidence="3 6" id="KW-0812">Transmembrane</keyword>
<gene>
    <name evidence="7" type="primary">NIPA2</name>
    <name evidence="7" type="ORF">T01_480</name>
</gene>
<sequence length="367" mass="40757">MDRKVNETSIFSDNDNDADEAVSYPTYPHEDIWALFLEFRIKMSDASPKKNYQIGLLLAVVSSLFIGASLVVQKKALLRLSGYHKTKSSEFTGCKKFRDLLWLFGVLIMGFGEALNFVAYAFAPATLITPLGALSVIVTICLSCKFLGEKLNFLVCCGCITCLLGSTMVVIHCPKEDNVTSTSELIKSMSSSNFICYSAIVFFGIALLIIYVSPRYGAKNVFVYISICSLIGSFSVLACKGLAVTFREWLEEKSTLLSPLSLSLLLILAVSIFLQLQYLSKSLHVFQASIVTTIYYAFFTTMVVVAGGLLLKEWNALNITDYIGFLCGFVNILIGTFLMQAFKDISITIHSLPNFNFYNWKTDDVDQ</sequence>
<evidence type="ECO:0000256" key="5">
    <source>
        <dbReference type="ARBA" id="ARBA00023136"/>
    </source>
</evidence>
<dbReference type="PANTHER" id="PTHR12570">
    <property type="match status" value="1"/>
</dbReference>
<keyword evidence="8" id="KW-1185">Reference proteome</keyword>
<dbReference type="HOGENOM" id="CLU_012349_1_2_1"/>
<evidence type="ECO:0000256" key="4">
    <source>
        <dbReference type="ARBA" id="ARBA00022989"/>
    </source>
</evidence>
<dbReference type="InParanoid" id="E5SA25"/>
<dbReference type="PANTHER" id="PTHR12570:SF92">
    <property type="entry name" value="SPICHTHYIN, ISOFORM B"/>
    <property type="match status" value="1"/>
</dbReference>
<dbReference type="eggNOG" id="KOG2922">
    <property type="taxonomic scope" value="Eukaryota"/>
</dbReference>
<evidence type="ECO:0000256" key="1">
    <source>
        <dbReference type="ARBA" id="ARBA00004141"/>
    </source>
</evidence>
<dbReference type="SUPFAM" id="SSF103481">
    <property type="entry name" value="Multidrug resistance efflux transporter EmrE"/>
    <property type="match status" value="1"/>
</dbReference>
<evidence type="ECO:0000313" key="7">
    <source>
        <dbReference type="EMBL" id="KRY38299.1"/>
    </source>
</evidence>
<dbReference type="FunCoup" id="E5SA25">
    <property type="interactions" value="1498"/>
</dbReference>
<name>E5SA25_TRISP</name>
<comment type="subcellular location">
    <subcellularLocation>
        <location evidence="1">Membrane</location>
        <topology evidence="1">Multi-pass membrane protein</topology>
    </subcellularLocation>
</comment>
<dbReference type="InterPro" id="IPR008521">
    <property type="entry name" value="Mg_trans_NIPA"/>
</dbReference>
<dbReference type="RefSeq" id="XP_003376367.1">
    <property type="nucleotide sequence ID" value="XM_003376319.1"/>
</dbReference>
<reference evidence="7 8" key="1">
    <citation type="submission" date="2015-01" db="EMBL/GenBank/DDBJ databases">
        <title>Evolution of Trichinella species and genotypes.</title>
        <authorList>
            <person name="Korhonen P.K."/>
            <person name="Edoardo P."/>
            <person name="Giuseppe L.R."/>
            <person name="Gasser R.B."/>
        </authorList>
    </citation>
    <scope>NUCLEOTIDE SEQUENCE [LARGE SCALE GENOMIC DNA]</scope>
    <source>
        <strain evidence="7">ISS3</strain>
    </source>
</reference>
<dbReference type="AlphaFoldDB" id="E5SA25"/>
<comment type="caution">
    <text evidence="7">The sequence shown here is derived from an EMBL/GenBank/DDBJ whole genome shotgun (WGS) entry which is preliminary data.</text>
</comment>
<dbReference type="InterPro" id="IPR037185">
    <property type="entry name" value="EmrE-like"/>
</dbReference>
<dbReference type="GO" id="GO:0015095">
    <property type="term" value="F:magnesium ion transmembrane transporter activity"/>
    <property type="evidence" value="ECO:0007669"/>
    <property type="project" value="InterPro"/>
</dbReference>
<dbReference type="Pfam" id="PF05653">
    <property type="entry name" value="Mg_trans_NIPA"/>
    <property type="match status" value="1"/>
</dbReference>
<protein>
    <submittedName>
        <fullName evidence="7">Magnesium transporter NIPA2</fullName>
    </submittedName>
</protein>
<dbReference type="STRING" id="6334.E5SA25"/>
<feature type="transmembrane region" description="Helical" evidence="6">
    <location>
        <begin position="151"/>
        <end position="171"/>
    </location>
</feature>
<feature type="transmembrane region" description="Helical" evidence="6">
    <location>
        <begin position="191"/>
        <end position="212"/>
    </location>
</feature>
<proteinExistence type="inferred from homology"/>
<organism evidence="7 8">
    <name type="scientific">Trichinella spiralis</name>
    <name type="common">Trichina worm</name>
    <dbReference type="NCBI Taxonomy" id="6334"/>
    <lineage>
        <taxon>Eukaryota</taxon>
        <taxon>Metazoa</taxon>
        <taxon>Ecdysozoa</taxon>
        <taxon>Nematoda</taxon>
        <taxon>Enoplea</taxon>
        <taxon>Dorylaimia</taxon>
        <taxon>Trichinellida</taxon>
        <taxon>Trichinellidae</taxon>
        <taxon>Trichinella</taxon>
    </lineage>
</organism>
<feature type="transmembrane region" description="Helical" evidence="6">
    <location>
        <begin position="256"/>
        <end position="276"/>
    </location>
</feature>
<dbReference type="Proteomes" id="UP000054776">
    <property type="component" value="Unassembled WGS sequence"/>
</dbReference>
<dbReference type="GO" id="GO:0016020">
    <property type="term" value="C:membrane"/>
    <property type="evidence" value="ECO:0007669"/>
    <property type="project" value="UniProtKB-SubCell"/>
</dbReference>
<feature type="transmembrane region" description="Helical" evidence="6">
    <location>
        <begin position="322"/>
        <end position="342"/>
    </location>
</feature>
<evidence type="ECO:0000256" key="3">
    <source>
        <dbReference type="ARBA" id="ARBA00022692"/>
    </source>
</evidence>
<evidence type="ECO:0000313" key="8">
    <source>
        <dbReference type="Proteomes" id="UP000054776"/>
    </source>
</evidence>
<dbReference type="OrthoDB" id="6428174at2759"/>
<keyword evidence="4 6" id="KW-1133">Transmembrane helix</keyword>
<feature type="transmembrane region" description="Helical" evidence="6">
    <location>
        <begin position="288"/>
        <end position="310"/>
    </location>
</feature>